<evidence type="ECO:0008006" key="10">
    <source>
        <dbReference type="Google" id="ProtNLM"/>
    </source>
</evidence>
<dbReference type="Pfam" id="PF07813">
    <property type="entry name" value="LTXXQ"/>
    <property type="match status" value="1"/>
</dbReference>
<dbReference type="PANTHER" id="PTHR38102">
    <property type="entry name" value="PERIPLASMIC CHAPERONE SPY"/>
    <property type="match status" value="1"/>
</dbReference>
<evidence type="ECO:0000313" key="9">
    <source>
        <dbReference type="Proteomes" id="UP000626370"/>
    </source>
</evidence>
<proteinExistence type="inferred from homology"/>
<dbReference type="CDD" id="cd09916">
    <property type="entry name" value="CpxP_like"/>
    <property type="match status" value="1"/>
</dbReference>
<dbReference type="Proteomes" id="UP000626370">
    <property type="component" value="Unassembled WGS sequence"/>
</dbReference>
<feature type="region of interest" description="Disordered" evidence="6">
    <location>
        <begin position="134"/>
        <end position="160"/>
    </location>
</feature>
<evidence type="ECO:0000313" key="8">
    <source>
        <dbReference type="EMBL" id="GHE89682.1"/>
    </source>
</evidence>
<keyword evidence="4" id="KW-0574">Periplasm</keyword>
<comment type="caution">
    <text evidence="8">The sequence shown here is derived from an EMBL/GenBank/DDBJ whole genome shotgun (WGS) entry which is preliminary data.</text>
</comment>
<name>A0ABQ3IRK1_9GAMM</name>
<organism evidence="8 9">
    <name type="scientific">Thalassotalea profundi</name>
    <dbReference type="NCBI Taxonomy" id="2036687"/>
    <lineage>
        <taxon>Bacteria</taxon>
        <taxon>Pseudomonadati</taxon>
        <taxon>Pseudomonadota</taxon>
        <taxon>Gammaproteobacteria</taxon>
        <taxon>Alteromonadales</taxon>
        <taxon>Colwelliaceae</taxon>
        <taxon>Thalassotalea</taxon>
    </lineage>
</organism>
<keyword evidence="3 7" id="KW-0732">Signal</keyword>
<dbReference type="InterPro" id="IPR012899">
    <property type="entry name" value="LTXXQ"/>
</dbReference>
<comment type="subcellular location">
    <subcellularLocation>
        <location evidence="1">Periplasm</location>
    </subcellularLocation>
</comment>
<evidence type="ECO:0000256" key="7">
    <source>
        <dbReference type="SAM" id="SignalP"/>
    </source>
</evidence>
<dbReference type="PIRSF" id="PIRSF034445">
    <property type="entry name" value="CpxP_Spy"/>
    <property type="match status" value="1"/>
</dbReference>
<evidence type="ECO:0000256" key="6">
    <source>
        <dbReference type="SAM" id="MobiDB-lite"/>
    </source>
</evidence>
<dbReference type="InterPro" id="IPR052211">
    <property type="entry name" value="Cpx_auxiliary_protein"/>
</dbReference>
<evidence type="ECO:0000256" key="5">
    <source>
        <dbReference type="SAM" id="Coils"/>
    </source>
</evidence>
<dbReference type="RefSeq" id="WP_189378033.1">
    <property type="nucleotide sequence ID" value="NZ_BNAH01000006.1"/>
</dbReference>
<evidence type="ECO:0000256" key="4">
    <source>
        <dbReference type="ARBA" id="ARBA00022764"/>
    </source>
</evidence>
<feature type="chain" id="PRO_5046731162" description="Periplasmic heavy metal sensor" evidence="7">
    <location>
        <begin position="30"/>
        <end position="160"/>
    </location>
</feature>
<keyword evidence="5" id="KW-0175">Coiled coil</keyword>
<accession>A0ABQ3IRK1</accession>
<feature type="compositionally biased region" description="Basic residues" evidence="6">
    <location>
        <begin position="141"/>
        <end position="160"/>
    </location>
</feature>
<evidence type="ECO:0000256" key="1">
    <source>
        <dbReference type="ARBA" id="ARBA00004418"/>
    </source>
</evidence>
<reference evidence="9" key="1">
    <citation type="journal article" date="2019" name="Int. J. Syst. Evol. Microbiol.">
        <title>The Global Catalogue of Microorganisms (GCM) 10K type strain sequencing project: providing services to taxonomists for standard genome sequencing and annotation.</title>
        <authorList>
            <consortium name="The Broad Institute Genomics Platform"/>
            <consortium name="The Broad Institute Genome Sequencing Center for Infectious Disease"/>
            <person name="Wu L."/>
            <person name="Ma J."/>
        </authorList>
    </citation>
    <scope>NUCLEOTIDE SEQUENCE [LARGE SCALE GENOMIC DNA]</scope>
    <source>
        <strain evidence="9">CGMCC 1.15922</strain>
    </source>
</reference>
<evidence type="ECO:0000256" key="2">
    <source>
        <dbReference type="ARBA" id="ARBA00008441"/>
    </source>
</evidence>
<feature type="signal peptide" evidence="7">
    <location>
        <begin position="1"/>
        <end position="29"/>
    </location>
</feature>
<gene>
    <name evidence="8" type="ORF">GCM10011501_19080</name>
</gene>
<keyword evidence="9" id="KW-1185">Reference proteome</keyword>
<comment type="similarity">
    <text evidence="2">Belongs to the CpxP/Spy family.</text>
</comment>
<protein>
    <recommendedName>
        <fullName evidence="10">Periplasmic heavy metal sensor</fullName>
    </recommendedName>
</protein>
<evidence type="ECO:0000256" key="3">
    <source>
        <dbReference type="ARBA" id="ARBA00022729"/>
    </source>
</evidence>
<dbReference type="Gene3D" id="1.20.120.1490">
    <property type="match status" value="1"/>
</dbReference>
<dbReference type="PANTHER" id="PTHR38102:SF1">
    <property type="entry name" value="PERIPLASMIC CHAPERONE SPY"/>
    <property type="match status" value="1"/>
</dbReference>
<feature type="coiled-coil region" evidence="5">
    <location>
        <begin position="68"/>
        <end position="95"/>
    </location>
</feature>
<dbReference type="EMBL" id="BNAH01000006">
    <property type="protein sequence ID" value="GHE89682.1"/>
    <property type="molecule type" value="Genomic_DNA"/>
</dbReference>
<sequence length="160" mass="18681">MNKIISTMVTVVVLTLSASSMSFSNEANAYENAEGKSHMAKQEHRQFKRMAKHLELTDEQKQQFKALKEQAKLDRTAMKDKMKSYKDQLKVLMEAATFDEQAFTQLHNTYQDTFTEAALLRAKHKHQMMQILTPEQQEKAKKMKNRMKGKHKGKMKNKRD</sequence>